<name>A0AAW1PT09_9CHLO</name>
<evidence type="ECO:0000256" key="1">
    <source>
        <dbReference type="SAM" id="MobiDB-lite"/>
    </source>
</evidence>
<evidence type="ECO:0000313" key="4">
    <source>
        <dbReference type="Proteomes" id="UP001489004"/>
    </source>
</evidence>
<dbReference type="AlphaFoldDB" id="A0AAW1PT09"/>
<dbReference type="PANTHER" id="PTHR21329:SF3">
    <property type="entry name" value="PHOSPHATIDYLINOSITOL N-ACETYLGLUCOSAMINYLTRANSFERASE SUBUNIT Q"/>
    <property type="match status" value="1"/>
</dbReference>
<dbReference type="Pfam" id="PF05024">
    <property type="entry name" value="Gpi1"/>
    <property type="match status" value="1"/>
</dbReference>
<evidence type="ECO:0000313" key="3">
    <source>
        <dbReference type="EMBL" id="KAK9811597.1"/>
    </source>
</evidence>
<keyword evidence="4" id="KW-1185">Reference proteome</keyword>
<feature type="region of interest" description="Disordered" evidence="1">
    <location>
        <begin position="163"/>
        <end position="185"/>
    </location>
</feature>
<keyword evidence="2" id="KW-0472">Membrane</keyword>
<organism evidence="3 4">
    <name type="scientific">[Myrmecia] bisecta</name>
    <dbReference type="NCBI Taxonomy" id="41462"/>
    <lineage>
        <taxon>Eukaryota</taxon>
        <taxon>Viridiplantae</taxon>
        <taxon>Chlorophyta</taxon>
        <taxon>core chlorophytes</taxon>
        <taxon>Trebouxiophyceae</taxon>
        <taxon>Trebouxiales</taxon>
        <taxon>Trebouxiaceae</taxon>
        <taxon>Myrmecia</taxon>
    </lineage>
</organism>
<dbReference type="EMBL" id="JALJOR010000009">
    <property type="protein sequence ID" value="KAK9811597.1"/>
    <property type="molecule type" value="Genomic_DNA"/>
</dbReference>
<keyword evidence="2" id="KW-0812">Transmembrane</keyword>
<dbReference type="GO" id="GO:0006506">
    <property type="term" value="P:GPI anchor biosynthetic process"/>
    <property type="evidence" value="ECO:0007669"/>
    <property type="project" value="InterPro"/>
</dbReference>
<accession>A0AAW1PT09</accession>
<protein>
    <submittedName>
        <fullName evidence="3">Uncharacterized protein</fullName>
    </submittedName>
</protein>
<dbReference type="GO" id="GO:0016020">
    <property type="term" value="C:membrane"/>
    <property type="evidence" value="ECO:0007669"/>
    <property type="project" value="InterPro"/>
</dbReference>
<reference evidence="3 4" key="1">
    <citation type="journal article" date="2024" name="Nat. Commun.">
        <title>Phylogenomics reveals the evolutionary origins of lichenization in chlorophyte algae.</title>
        <authorList>
            <person name="Puginier C."/>
            <person name="Libourel C."/>
            <person name="Otte J."/>
            <person name="Skaloud P."/>
            <person name="Haon M."/>
            <person name="Grisel S."/>
            <person name="Petersen M."/>
            <person name="Berrin J.G."/>
            <person name="Delaux P.M."/>
            <person name="Dal Grande F."/>
            <person name="Keller J."/>
        </authorList>
    </citation>
    <scope>NUCLEOTIDE SEQUENCE [LARGE SCALE GENOMIC DNA]</scope>
    <source>
        <strain evidence="3 4">SAG 2043</strain>
    </source>
</reference>
<feature type="transmembrane region" description="Helical" evidence="2">
    <location>
        <begin position="195"/>
        <end position="216"/>
    </location>
</feature>
<gene>
    <name evidence="3" type="ORF">WJX72_006720</name>
</gene>
<dbReference type="InterPro" id="IPR007720">
    <property type="entry name" value="PigQ/GPI1"/>
</dbReference>
<dbReference type="Proteomes" id="UP001489004">
    <property type="component" value="Unassembled WGS sequence"/>
</dbReference>
<feature type="transmembrane region" description="Helical" evidence="2">
    <location>
        <begin position="95"/>
        <end position="120"/>
    </location>
</feature>
<sequence length="314" mass="33262">MSPPTAHDAASAAPLAAGLEVAGKKLDDVTVHVIFYAIPQPGGGLLYCQAMQLAAVIQWLMGAPAGLKLHDGLSEILGVVCLWWLRTSAHVFARFIYTALPAITGVMAISAATFGAPMALCLLADATTLLTAPFTLPSLLQGKLVGLQLRAIQATWRLLRGRRDRPRPAHREPQGEPSPGHASAEQGDGVALERVIVGVLLFTPLLLLLPTTLVYLLCAALLRLAIATATTALCIAAELLHCNPGVGLLMRMLKPGAFPGGIYVDILETRDCAEGSQPELSWLRLRSKPAGCLDCLKPAWAAVVQIIIQACKPK</sequence>
<dbReference type="PANTHER" id="PTHR21329">
    <property type="entry name" value="PHOSPHATIDYLINOSITOL N-ACETYLGLUCOSAMINYLTRANSFERASE SUBUNIT Q-RELATED"/>
    <property type="match status" value="1"/>
</dbReference>
<evidence type="ECO:0000256" key="2">
    <source>
        <dbReference type="SAM" id="Phobius"/>
    </source>
</evidence>
<proteinExistence type="predicted"/>
<keyword evidence="2" id="KW-1133">Transmembrane helix</keyword>
<comment type="caution">
    <text evidence="3">The sequence shown here is derived from an EMBL/GenBank/DDBJ whole genome shotgun (WGS) entry which is preliminary data.</text>
</comment>
<dbReference type="GO" id="GO:0005783">
    <property type="term" value="C:endoplasmic reticulum"/>
    <property type="evidence" value="ECO:0007669"/>
    <property type="project" value="TreeGrafter"/>
</dbReference>